<feature type="region of interest" description="Disordered" evidence="1">
    <location>
        <begin position="137"/>
        <end position="158"/>
    </location>
</feature>
<comment type="caution">
    <text evidence="2">The sequence shown here is derived from an EMBL/GenBank/DDBJ whole genome shotgun (WGS) entry which is preliminary data.</text>
</comment>
<accession>A0A813JPQ6</accession>
<evidence type="ECO:0000256" key="1">
    <source>
        <dbReference type="SAM" id="MobiDB-lite"/>
    </source>
</evidence>
<dbReference type="EMBL" id="CAJNNW010026243">
    <property type="protein sequence ID" value="CAE8683912.1"/>
    <property type="molecule type" value="Genomic_DNA"/>
</dbReference>
<gene>
    <name evidence="2" type="ORF">PGLA2088_LOCUS23697</name>
</gene>
<proteinExistence type="predicted"/>
<evidence type="ECO:0000313" key="2">
    <source>
        <dbReference type="EMBL" id="CAE8683912.1"/>
    </source>
</evidence>
<evidence type="ECO:0000313" key="3">
    <source>
        <dbReference type="Proteomes" id="UP000626109"/>
    </source>
</evidence>
<feature type="region of interest" description="Disordered" evidence="1">
    <location>
        <begin position="1"/>
        <end position="26"/>
    </location>
</feature>
<protein>
    <submittedName>
        <fullName evidence="2">Uncharacterized protein</fullName>
    </submittedName>
</protein>
<sequence>MATSRPTAMRKSAMAAAGTSARGGVEDNTAPAALQASTLLMRNFPKSWTTAAALADIGNKVKKLLATFGQLTGEPKVISSPGEAVLTNAIFQDPSEAQKAVTALHGVDMRTAKEKRGAGGRAPLDDEKFWVQIAPAEDSGSRPRVSFTSEPAGGDPEQGDTYLQVKGFPPSWTEAHLKMVFLTFGSLGNYHSVIIKAMEGAGKSRSSYGKNALKAAEHTDQHMEDRFFANWSPLPTLKLNDYEYREIQLQDFEQIALNVNDNISSIIEDYRAANSPHGPDTSPFRELRQTFNADPNHDSPVLPRIRVRPNILVTTAKTLQSEKWNASTSLSSLHSLGPEFRCESLNILEQENHAEIATWIDYKVAHLMEAIIVTHYDNHWPELDEVATNFAFYLASTGVSYDIFASSHPWTAAILQKDFMDALQLQGRRVYLGNSRLCVPGVPAGVLVCWAVCPLCPVFPPVCWFARRCARFARRCARCAQRCARVKHKYQYKYKYEYEYKYKHKYKYKYEYEYKYKYKHKHKYKHK</sequence>
<organism evidence="2 3">
    <name type="scientific">Polarella glacialis</name>
    <name type="common">Dinoflagellate</name>
    <dbReference type="NCBI Taxonomy" id="89957"/>
    <lineage>
        <taxon>Eukaryota</taxon>
        <taxon>Sar</taxon>
        <taxon>Alveolata</taxon>
        <taxon>Dinophyceae</taxon>
        <taxon>Suessiales</taxon>
        <taxon>Suessiaceae</taxon>
        <taxon>Polarella</taxon>
    </lineage>
</organism>
<reference evidence="2" key="1">
    <citation type="submission" date="2021-02" db="EMBL/GenBank/DDBJ databases">
        <authorList>
            <person name="Dougan E. K."/>
            <person name="Rhodes N."/>
            <person name="Thang M."/>
            <person name="Chan C."/>
        </authorList>
    </citation>
    <scope>NUCLEOTIDE SEQUENCE</scope>
</reference>
<dbReference type="AlphaFoldDB" id="A0A813JPQ6"/>
<dbReference type="Proteomes" id="UP000626109">
    <property type="component" value="Unassembled WGS sequence"/>
</dbReference>
<name>A0A813JPQ6_POLGL</name>